<organism evidence="3 4">
    <name type="scientific">Gracilibacillus salitolerans</name>
    <dbReference type="NCBI Taxonomy" id="2663022"/>
    <lineage>
        <taxon>Bacteria</taxon>
        <taxon>Bacillati</taxon>
        <taxon>Bacillota</taxon>
        <taxon>Bacilli</taxon>
        <taxon>Bacillales</taxon>
        <taxon>Bacillaceae</taxon>
        <taxon>Gracilibacillus</taxon>
    </lineage>
</organism>
<dbReference type="NCBIfam" id="NF037970">
    <property type="entry name" value="vanZ_1"/>
    <property type="match status" value="1"/>
</dbReference>
<dbReference type="Proteomes" id="UP000339690">
    <property type="component" value="Chromosome"/>
</dbReference>
<gene>
    <name evidence="3" type="ORF">GI584_08390</name>
</gene>
<feature type="transmembrane region" description="Helical" evidence="1">
    <location>
        <begin position="132"/>
        <end position="155"/>
    </location>
</feature>
<dbReference type="Pfam" id="PF04892">
    <property type="entry name" value="VanZ"/>
    <property type="match status" value="1"/>
</dbReference>
<feature type="transmembrane region" description="Helical" evidence="1">
    <location>
        <begin position="5"/>
        <end position="21"/>
    </location>
</feature>
<accession>A0A5Q2TL95</accession>
<reference evidence="3 4" key="1">
    <citation type="submission" date="2019-11" db="EMBL/GenBank/DDBJ databases">
        <title>Gracilibacillus salitolerans sp. nov., a moderate halophile isolated from a saline soil in northwest China.</title>
        <authorList>
            <person name="Gan L."/>
        </authorList>
    </citation>
    <scope>NUCLEOTIDE SEQUENCE [LARGE SCALE GENOMIC DNA]</scope>
    <source>
        <strain evidence="3 4">SCU50</strain>
    </source>
</reference>
<name>A0A5Q2TL95_9BACI</name>
<protein>
    <submittedName>
        <fullName evidence="3">VanZ family protein</fullName>
    </submittedName>
</protein>
<feature type="transmembrane region" description="Helical" evidence="1">
    <location>
        <begin position="77"/>
        <end position="94"/>
    </location>
</feature>
<dbReference type="KEGG" id="grc:GI584_08390"/>
<dbReference type="InterPro" id="IPR016747">
    <property type="entry name" value="Phosphotransbutyrylase"/>
</dbReference>
<dbReference type="AlphaFoldDB" id="A0A5Q2TL95"/>
<evidence type="ECO:0000313" key="3">
    <source>
        <dbReference type="EMBL" id="QGH34038.1"/>
    </source>
</evidence>
<evidence type="ECO:0000313" key="4">
    <source>
        <dbReference type="Proteomes" id="UP000339690"/>
    </source>
</evidence>
<dbReference type="InterPro" id="IPR006976">
    <property type="entry name" value="VanZ-like"/>
</dbReference>
<keyword evidence="4" id="KW-1185">Reference proteome</keyword>
<feature type="domain" description="VanZ-like" evidence="2">
    <location>
        <begin position="7"/>
        <end position="155"/>
    </location>
</feature>
<keyword evidence="1" id="KW-0472">Membrane</keyword>
<sequence>MKKLIYWLLPILWMGVIYYSSDQPYEDQDMKPLLSQYIDLSFLEAILQPIFFSYHQSIVSVDQLGVEGVVEFFIRKGAHIGAFCILCSLLYLAFRKTWQYKNVTLLTFFAFFTTLLYAIFDEWHQGLTPNRTPYAGDVVLDGIGALIAIFVILIVNKLRK</sequence>
<dbReference type="EMBL" id="CP045915">
    <property type="protein sequence ID" value="QGH34038.1"/>
    <property type="molecule type" value="Genomic_DNA"/>
</dbReference>
<feature type="transmembrane region" description="Helical" evidence="1">
    <location>
        <begin position="103"/>
        <end position="120"/>
    </location>
</feature>
<dbReference type="PIRSF" id="PIRSF019083">
    <property type="entry name" value="UCP019083_VanZ"/>
    <property type="match status" value="1"/>
</dbReference>
<proteinExistence type="predicted"/>
<evidence type="ECO:0000259" key="2">
    <source>
        <dbReference type="Pfam" id="PF04892"/>
    </source>
</evidence>
<keyword evidence="1" id="KW-0812">Transmembrane</keyword>
<evidence type="ECO:0000256" key="1">
    <source>
        <dbReference type="SAM" id="Phobius"/>
    </source>
</evidence>
<dbReference type="RefSeq" id="WP_153790943.1">
    <property type="nucleotide sequence ID" value="NZ_CP045915.1"/>
</dbReference>
<keyword evidence="1" id="KW-1133">Transmembrane helix</keyword>